<protein>
    <recommendedName>
        <fullName evidence="4">Glutathione peroxidase</fullName>
    </recommendedName>
</protein>
<sequence>MTRSRMAVNRRRQQALRQRHVPQPAAITPSWSGSFWLLLAASLLLIWLLLQAAPALASDAARSAAQPAAAQMSAQAAACPAVFHQQMKQLHSSKILNVCDVVNGHPVLLVNTASHCGFSGQFADLEALHETYKDRGLVVIGVASNSFDQEAKTEEEAAEVCFKNFGVTFTMMAPVPVKGANAHPLFQEMARQAGAPRWNFYKYLLNADGKVVESWSSFGMPDDDDLAAVLAQQPDKS</sequence>
<dbReference type="CDD" id="cd00340">
    <property type="entry name" value="GSH_Peroxidase"/>
    <property type="match status" value="1"/>
</dbReference>
<evidence type="ECO:0000256" key="2">
    <source>
        <dbReference type="ARBA" id="ARBA00022559"/>
    </source>
</evidence>
<evidence type="ECO:0000313" key="7">
    <source>
        <dbReference type="Proteomes" id="UP001620597"/>
    </source>
</evidence>
<dbReference type="EMBL" id="JBBKTX010000020">
    <property type="protein sequence ID" value="MFK4753814.1"/>
    <property type="molecule type" value="Genomic_DNA"/>
</dbReference>
<comment type="similarity">
    <text evidence="1 4">Belongs to the glutathione peroxidase family.</text>
</comment>
<evidence type="ECO:0000313" key="6">
    <source>
        <dbReference type="EMBL" id="MFK4753814.1"/>
    </source>
</evidence>
<dbReference type="PROSITE" id="PS51352">
    <property type="entry name" value="THIOREDOXIN_2"/>
    <property type="match status" value="1"/>
</dbReference>
<name>A0ABW8NLF5_9GAMM</name>
<evidence type="ECO:0000256" key="1">
    <source>
        <dbReference type="ARBA" id="ARBA00006926"/>
    </source>
</evidence>
<dbReference type="SUPFAM" id="SSF52833">
    <property type="entry name" value="Thioredoxin-like"/>
    <property type="match status" value="1"/>
</dbReference>
<evidence type="ECO:0000256" key="3">
    <source>
        <dbReference type="ARBA" id="ARBA00023002"/>
    </source>
</evidence>
<keyword evidence="2 4" id="KW-0575">Peroxidase</keyword>
<reference evidence="6 7" key="1">
    <citation type="submission" date="2024-03" db="EMBL/GenBank/DDBJ databases">
        <title>High-quality draft genome sequence of Oceanobacter sp. wDCs-4.</title>
        <authorList>
            <person name="Dong C."/>
        </authorList>
    </citation>
    <scope>NUCLEOTIDE SEQUENCE [LARGE SCALE GENOMIC DNA]</scope>
    <source>
        <strain evidence="7">wDCs-4</strain>
    </source>
</reference>
<dbReference type="GO" id="GO:0004601">
    <property type="term" value="F:peroxidase activity"/>
    <property type="evidence" value="ECO:0007669"/>
    <property type="project" value="UniProtKB-KW"/>
</dbReference>
<keyword evidence="3 4" id="KW-0560">Oxidoreductase</keyword>
<proteinExistence type="inferred from homology"/>
<accession>A0ABW8NLF5</accession>
<dbReference type="PROSITE" id="PS51355">
    <property type="entry name" value="GLUTATHIONE_PEROXID_3"/>
    <property type="match status" value="1"/>
</dbReference>
<dbReference type="RefSeq" id="WP_416206807.1">
    <property type="nucleotide sequence ID" value="NZ_JBBKTX010000020.1"/>
</dbReference>
<dbReference type="Proteomes" id="UP001620597">
    <property type="component" value="Unassembled WGS sequence"/>
</dbReference>
<dbReference type="PANTHER" id="PTHR11592:SF44">
    <property type="entry name" value="GLUTATHIONE PEROXIDASE"/>
    <property type="match status" value="1"/>
</dbReference>
<dbReference type="Gene3D" id="3.40.30.10">
    <property type="entry name" value="Glutaredoxin"/>
    <property type="match status" value="1"/>
</dbReference>
<organism evidence="6 7">
    <name type="scientific">Oceanobacter antarcticus</name>
    <dbReference type="NCBI Taxonomy" id="3133425"/>
    <lineage>
        <taxon>Bacteria</taxon>
        <taxon>Pseudomonadati</taxon>
        <taxon>Pseudomonadota</taxon>
        <taxon>Gammaproteobacteria</taxon>
        <taxon>Oceanospirillales</taxon>
        <taxon>Oceanospirillaceae</taxon>
        <taxon>Oceanobacter</taxon>
    </lineage>
</organism>
<keyword evidence="7" id="KW-1185">Reference proteome</keyword>
<feature type="domain" description="Thioredoxin" evidence="5">
    <location>
        <begin position="68"/>
        <end position="235"/>
    </location>
</feature>
<evidence type="ECO:0000259" key="5">
    <source>
        <dbReference type="PROSITE" id="PS51352"/>
    </source>
</evidence>
<dbReference type="PANTHER" id="PTHR11592">
    <property type="entry name" value="GLUTATHIONE PEROXIDASE"/>
    <property type="match status" value="1"/>
</dbReference>
<dbReference type="Pfam" id="PF00255">
    <property type="entry name" value="GSHPx"/>
    <property type="match status" value="1"/>
</dbReference>
<comment type="caution">
    <text evidence="6">The sequence shown here is derived from an EMBL/GenBank/DDBJ whole genome shotgun (WGS) entry which is preliminary data.</text>
</comment>
<dbReference type="InterPro" id="IPR000889">
    <property type="entry name" value="Glutathione_peroxidase"/>
</dbReference>
<gene>
    <name evidence="6" type="ORF">WG929_15465</name>
</gene>
<dbReference type="PRINTS" id="PR01011">
    <property type="entry name" value="GLUTPROXDASE"/>
</dbReference>
<dbReference type="InterPro" id="IPR036249">
    <property type="entry name" value="Thioredoxin-like_sf"/>
</dbReference>
<dbReference type="InterPro" id="IPR013766">
    <property type="entry name" value="Thioredoxin_domain"/>
</dbReference>
<evidence type="ECO:0000256" key="4">
    <source>
        <dbReference type="RuleBase" id="RU000499"/>
    </source>
</evidence>